<dbReference type="Proteomes" id="UP000008710">
    <property type="component" value="Plasmid pRHL3"/>
</dbReference>
<dbReference type="PROSITE" id="PS51502">
    <property type="entry name" value="S_R_A_B_BARREL"/>
    <property type="match status" value="1"/>
</dbReference>
<protein>
    <recommendedName>
        <fullName evidence="1">Stress-response A/B barrel domain-containing protein</fullName>
    </recommendedName>
</protein>
<keyword evidence="2" id="KW-0614">Plasmid</keyword>
<dbReference type="PATRIC" id="fig|101510.16.peg.9114"/>
<dbReference type="Pfam" id="PF07876">
    <property type="entry name" value="Dabb"/>
    <property type="match status" value="1"/>
</dbReference>
<dbReference type="SUPFAM" id="SSF54909">
    <property type="entry name" value="Dimeric alpha+beta barrel"/>
    <property type="match status" value="1"/>
</dbReference>
<dbReference type="SMART" id="SM00886">
    <property type="entry name" value="Dabb"/>
    <property type="match status" value="1"/>
</dbReference>
<organism evidence="2 3">
    <name type="scientific">Rhodococcus jostii (strain RHA1)</name>
    <dbReference type="NCBI Taxonomy" id="101510"/>
    <lineage>
        <taxon>Bacteria</taxon>
        <taxon>Bacillati</taxon>
        <taxon>Actinomycetota</taxon>
        <taxon>Actinomycetes</taxon>
        <taxon>Mycobacteriales</taxon>
        <taxon>Nocardiaceae</taxon>
        <taxon>Rhodococcus</taxon>
    </lineage>
</organism>
<evidence type="ECO:0000259" key="1">
    <source>
        <dbReference type="PROSITE" id="PS51502"/>
    </source>
</evidence>
<dbReference type="EMBL" id="CP000434">
    <property type="protein sequence ID" value="ABH00955.1"/>
    <property type="molecule type" value="Genomic_DNA"/>
</dbReference>
<dbReference type="RefSeq" id="WP_011600580.1">
    <property type="nucleotide sequence ID" value="NC_008271.1"/>
</dbReference>
<reference evidence="3" key="1">
    <citation type="journal article" date="2006" name="Proc. Natl. Acad. Sci. U.S.A.">
        <title>The complete genome of Rhodococcus sp. RHA1 provides insights into a catabolic powerhouse.</title>
        <authorList>
            <person name="McLeod M.P."/>
            <person name="Warren R.L."/>
            <person name="Hsiao W.W.L."/>
            <person name="Araki N."/>
            <person name="Myhre M."/>
            <person name="Fernandes C."/>
            <person name="Miyazawa D."/>
            <person name="Wong W."/>
            <person name="Lillquist A.L."/>
            <person name="Wang D."/>
            <person name="Dosanjh M."/>
            <person name="Hara H."/>
            <person name="Petrescu A."/>
            <person name="Morin R.D."/>
            <person name="Yang G."/>
            <person name="Stott J.M."/>
            <person name="Schein J.E."/>
            <person name="Shin H."/>
            <person name="Smailus D."/>
            <person name="Siddiqui A.S."/>
            <person name="Marra M.A."/>
            <person name="Jones S.J.M."/>
            <person name="Holt R."/>
            <person name="Brinkman F.S.L."/>
            <person name="Miyauchi K."/>
            <person name="Fukuda M."/>
            <person name="Davies J.E."/>
            <person name="Mohn W.W."/>
            <person name="Eltis L.D."/>
        </authorList>
    </citation>
    <scope>NUCLEOTIDE SEQUENCE [LARGE SCALE GENOMIC DNA]</scope>
    <source>
        <strain evidence="3">RHA1</strain>
    </source>
</reference>
<feature type="domain" description="Stress-response A/B barrel" evidence="1">
    <location>
        <begin position="14"/>
        <end position="107"/>
    </location>
</feature>
<dbReference type="InterPro" id="IPR011008">
    <property type="entry name" value="Dimeric_a/b-barrel"/>
</dbReference>
<accession>Q0RUT1</accession>
<dbReference type="InterPro" id="IPR013097">
    <property type="entry name" value="Dabb"/>
</dbReference>
<evidence type="ECO:0000313" key="2">
    <source>
        <dbReference type="EMBL" id="ABH00955.1"/>
    </source>
</evidence>
<gene>
    <name evidence="2" type="ordered locus">RHA1_ro11308</name>
</gene>
<name>Q0RUT1_RHOJR</name>
<dbReference type="OrthoDB" id="6637496at2"/>
<dbReference type="HOGENOM" id="CLU_080664_9_1_11"/>
<evidence type="ECO:0000313" key="3">
    <source>
        <dbReference type="Proteomes" id="UP000008710"/>
    </source>
</evidence>
<dbReference type="Gene3D" id="3.30.70.100">
    <property type="match status" value="1"/>
</dbReference>
<dbReference type="AlphaFoldDB" id="Q0RUT1"/>
<proteinExistence type="predicted"/>
<dbReference type="KEGG" id="rha:RHA1_ro11308"/>
<sequence length="123" mass="13021">MSDHPTITLPPSAVVHSVTISWKDGVGPDHGVRVAAALNSYAVTVPGLLFYHAGPDLGLRENTADFGIVALFDNRDNYVTYARDAQHQAIIAELVAPNARERISAQAAFSGSLPLSPSTPVNT</sequence>
<geneLocation type="plasmid" evidence="2 3">
    <name>pRHL3</name>
</geneLocation>